<dbReference type="Pfam" id="PF11700">
    <property type="entry name" value="ATG22"/>
    <property type="match status" value="1"/>
</dbReference>
<feature type="transmembrane region" description="Helical" evidence="6">
    <location>
        <begin position="107"/>
        <end position="126"/>
    </location>
</feature>
<feature type="domain" description="Major facilitator superfamily (MFS) profile" evidence="7">
    <location>
        <begin position="231"/>
        <end position="425"/>
    </location>
</feature>
<feature type="transmembrane region" description="Helical" evidence="6">
    <location>
        <begin position="326"/>
        <end position="348"/>
    </location>
</feature>
<dbReference type="PANTHER" id="PTHR23519:SF1">
    <property type="entry name" value="AUTOPHAGY-RELATED PROTEIN 22"/>
    <property type="match status" value="1"/>
</dbReference>
<dbReference type="PROSITE" id="PS50850">
    <property type="entry name" value="MFS"/>
    <property type="match status" value="1"/>
</dbReference>
<comment type="subcellular location">
    <subcellularLocation>
        <location evidence="1">Endomembrane system</location>
        <topology evidence="1">Multi-pass membrane protein</topology>
    </subcellularLocation>
</comment>
<feature type="transmembrane region" description="Helical" evidence="6">
    <location>
        <begin position="50"/>
        <end position="70"/>
    </location>
</feature>
<dbReference type="SUPFAM" id="SSF103473">
    <property type="entry name" value="MFS general substrate transporter"/>
    <property type="match status" value="1"/>
</dbReference>
<protein>
    <recommendedName>
        <fullName evidence="7">Major facilitator superfamily (MFS) profile domain-containing protein</fullName>
    </recommendedName>
</protein>
<feature type="transmembrane region" description="Helical" evidence="6">
    <location>
        <begin position="391"/>
        <end position="410"/>
    </location>
</feature>
<reference evidence="8" key="1">
    <citation type="submission" date="2018-05" db="EMBL/GenBank/DDBJ databases">
        <authorList>
            <person name="Lanie J.A."/>
            <person name="Ng W.-L."/>
            <person name="Kazmierczak K.M."/>
            <person name="Andrzejewski T.M."/>
            <person name="Davidsen T.M."/>
            <person name="Wayne K.J."/>
            <person name="Tettelin H."/>
            <person name="Glass J.I."/>
            <person name="Rusch D."/>
            <person name="Podicherti R."/>
            <person name="Tsui H.-C.T."/>
            <person name="Winkler M.E."/>
        </authorList>
    </citation>
    <scope>NUCLEOTIDE SEQUENCE</scope>
</reference>
<evidence type="ECO:0000313" key="8">
    <source>
        <dbReference type="EMBL" id="SVA41838.1"/>
    </source>
</evidence>
<gene>
    <name evidence="8" type="ORF">METZ01_LOCUS94692</name>
</gene>
<organism evidence="8">
    <name type="scientific">marine metagenome</name>
    <dbReference type="NCBI Taxonomy" id="408172"/>
    <lineage>
        <taxon>unclassified sequences</taxon>
        <taxon>metagenomes</taxon>
        <taxon>ecological metagenomes</taxon>
    </lineage>
</organism>
<feature type="transmembrane region" description="Helical" evidence="6">
    <location>
        <begin position="360"/>
        <end position="385"/>
    </location>
</feature>
<dbReference type="GO" id="GO:0012505">
    <property type="term" value="C:endomembrane system"/>
    <property type="evidence" value="ECO:0007669"/>
    <property type="project" value="UniProtKB-SubCell"/>
</dbReference>
<feature type="transmembrane region" description="Helical" evidence="6">
    <location>
        <begin position="82"/>
        <end position="100"/>
    </location>
</feature>
<dbReference type="EMBL" id="UINC01009326">
    <property type="protein sequence ID" value="SVA41838.1"/>
    <property type="molecule type" value="Genomic_DNA"/>
</dbReference>
<dbReference type="CDD" id="cd17482">
    <property type="entry name" value="MFS_YxiO_like"/>
    <property type="match status" value="1"/>
</dbReference>
<evidence type="ECO:0000256" key="4">
    <source>
        <dbReference type="ARBA" id="ARBA00022989"/>
    </source>
</evidence>
<evidence type="ECO:0000256" key="3">
    <source>
        <dbReference type="ARBA" id="ARBA00022692"/>
    </source>
</evidence>
<dbReference type="InterPro" id="IPR036259">
    <property type="entry name" value="MFS_trans_sf"/>
</dbReference>
<evidence type="ECO:0000259" key="7">
    <source>
        <dbReference type="PROSITE" id="PS50850"/>
    </source>
</evidence>
<keyword evidence="2" id="KW-0813">Transport</keyword>
<proteinExistence type="predicted"/>
<feature type="transmembrane region" description="Helical" evidence="6">
    <location>
        <begin position="146"/>
        <end position="166"/>
    </location>
</feature>
<dbReference type="PANTHER" id="PTHR23519">
    <property type="entry name" value="AUTOPHAGY-RELATED PROTEIN 22"/>
    <property type="match status" value="1"/>
</dbReference>
<dbReference type="Gene3D" id="1.20.1250.20">
    <property type="entry name" value="MFS general substrate transporter like domains"/>
    <property type="match status" value="2"/>
</dbReference>
<evidence type="ECO:0000256" key="6">
    <source>
        <dbReference type="SAM" id="Phobius"/>
    </source>
</evidence>
<name>A0A381VPZ7_9ZZZZ</name>
<dbReference type="InterPro" id="IPR020846">
    <property type="entry name" value="MFS_dom"/>
</dbReference>
<feature type="transmembrane region" description="Helical" evidence="6">
    <location>
        <begin position="302"/>
        <end position="320"/>
    </location>
</feature>
<feature type="transmembrane region" description="Helical" evidence="6">
    <location>
        <begin position="20"/>
        <end position="38"/>
    </location>
</feature>
<evidence type="ECO:0000256" key="5">
    <source>
        <dbReference type="ARBA" id="ARBA00023136"/>
    </source>
</evidence>
<evidence type="ECO:0000256" key="2">
    <source>
        <dbReference type="ARBA" id="ARBA00022448"/>
    </source>
</evidence>
<dbReference type="InterPro" id="IPR050495">
    <property type="entry name" value="ATG22/LtaA_families"/>
</dbReference>
<feature type="transmembrane region" description="Helical" evidence="6">
    <location>
        <begin position="236"/>
        <end position="259"/>
    </location>
</feature>
<dbReference type="InterPro" id="IPR024671">
    <property type="entry name" value="Atg22-like"/>
</dbReference>
<keyword evidence="3 6" id="KW-0812">Transmembrane</keyword>
<dbReference type="AlphaFoldDB" id="A0A381VPZ7"/>
<accession>A0A381VPZ7</accession>
<keyword evidence="5 6" id="KW-0472">Membrane</keyword>
<dbReference type="GO" id="GO:0022857">
    <property type="term" value="F:transmembrane transporter activity"/>
    <property type="evidence" value="ECO:0007669"/>
    <property type="project" value="InterPro"/>
</dbReference>
<keyword evidence="4 6" id="KW-1133">Transmembrane helix</keyword>
<feature type="transmembrane region" description="Helical" evidence="6">
    <location>
        <begin position="271"/>
        <end position="290"/>
    </location>
</feature>
<sequence length="425" mass="47151">MTQENKAVWSWTMYDWANSAFATTVMAGFFPLFFKAYWADPDYPSESTFYLGMANSIASIIVALFAPFLGAIADQGTAKKKFLFTFAYLGIVMTGGLWIVDKGYWQMAVLLYVLAALGFSGSNIFYDSLLPDVASEKKVDYVSSLGFGMGYIGGGILFLLNVIMYLKPDFFGIPDGATAIRLSFVTVAVWWAVFSIPVAIWVKEPEIHESVGIVSAVSLGWKQLRHTFKEIRHLKVVGTFLLAYWFYIDGVDTIVKMAVDYGVTLKFPDSALITALLMVQFIAFPCALLFSLLSKKIGVKQSVMAGIIGYGIITFLAYFMSQMWHLYTLAALVGLFQGGIQALSRSLYTRIIPKEKSAEFFGFYNMLGKFAAVIGPAMMGTITLLTGNIRYGIISILLLFILGGFFLLKVNIEEGSRMAREYLSK</sequence>
<feature type="transmembrane region" description="Helical" evidence="6">
    <location>
        <begin position="178"/>
        <end position="201"/>
    </location>
</feature>
<evidence type="ECO:0000256" key="1">
    <source>
        <dbReference type="ARBA" id="ARBA00004127"/>
    </source>
</evidence>